<feature type="chain" id="PRO_5004241355" evidence="2">
    <location>
        <begin position="20"/>
        <end position="190"/>
    </location>
</feature>
<dbReference type="RefSeq" id="XP_763153.1">
    <property type="nucleotide sequence ID" value="XM_758060.1"/>
</dbReference>
<feature type="signal peptide" evidence="2">
    <location>
        <begin position="1"/>
        <end position="19"/>
    </location>
</feature>
<evidence type="ECO:0000313" key="3">
    <source>
        <dbReference type="EMBL" id="EAN30870.1"/>
    </source>
</evidence>
<proteinExistence type="predicted"/>
<dbReference type="OMA" id="KTCEIAC"/>
<dbReference type="EMBL" id="AAGK01000005">
    <property type="protein sequence ID" value="EAN30870.1"/>
    <property type="molecule type" value="Genomic_DNA"/>
</dbReference>
<keyword evidence="2" id="KW-0732">Signal</keyword>
<dbReference type="InParanoid" id="Q4N0W6"/>
<evidence type="ECO:0000256" key="2">
    <source>
        <dbReference type="SAM" id="SignalP"/>
    </source>
</evidence>
<dbReference type="eggNOG" id="ENOG502T33A">
    <property type="taxonomic scope" value="Eukaryota"/>
</dbReference>
<comment type="caution">
    <text evidence="3">The sequence shown here is derived from an EMBL/GenBank/DDBJ whole genome shotgun (WGS) entry which is preliminary data.</text>
</comment>
<keyword evidence="1" id="KW-0812">Transmembrane</keyword>
<sequence length="190" mass="21308">MKVIGFVVLISTLLLKVKCERPHLNPVLFKTLCTVLVQKVSGLLFDVESRGDPSVMDQKLVDSVSVFKEKLKTCEIACREIDDVVLPLRLEEEIFINDAMMSGYGLKGRIDLDKTDRKIYYFIDTAFTAAVPLLEIIKQGLFVCIFTGDFSAFQEIIKTIAPNQSGFKMNTTIISISITLILVISNYLFG</sequence>
<dbReference type="AlphaFoldDB" id="Q4N0W6"/>
<organism evidence="3 4">
    <name type="scientific">Theileria parva</name>
    <name type="common">East coast fever infection agent</name>
    <dbReference type="NCBI Taxonomy" id="5875"/>
    <lineage>
        <taxon>Eukaryota</taxon>
        <taxon>Sar</taxon>
        <taxon>Alveolata</taxon>
        <taxon>Apicomplexa</taxon>
        <taxon>Aconoidasida</taxon>
        <taxon>Piroplasmida</taxon>
        <taxon>Theileriidae</taxon>
        <taxon>Theileria</taxon>
    </lineage>
</organism>
<evidence type="ECO:0000256" key="1">
    <source>
        <dbReference type="SAM" id="Phobius"/>
    </source>
</evidence>
<dbReference type="Proteomes" id="UP000001949">
    <property type="component" value="Unassembled WGS sequence"/>
</dbReference>
<accession>Q4N0W6</accession>
<keyword evidence="4" id="KW-1185">Reference proteome</keyword>
<feature type="transmembrane region" description="Helical" evidence="1">
    <location>
        <begin position="169"/>
        <end position="189"/>
    </location>
</feature>
<keyword evidence="1" id="KW-1133">Transmembrane helix</keyword>
<name>Q4N0W6_THEPA</name>
<evidence type="ECO:0000313" key="4">
    <source>
        <dbReference type="Proteomes" id="UP000001949"/>
    </source>
</evidence>
<dbReference type="KEGG" id="tpv:TP03_0135"/>
<keyword evidence="1" id="KW-0472">Membrane</keyword>
<protein>
    <submittedName>
        <fullName evidence="3">Uncharacterized protein</fullName>
    </submittedName>
</protein>
<reference evidence="3 4" key="1">
    <citation type="journal article" date="2005" name="Science">
        <title>Genome sequence of Theileria parva, a bovine pathogen that transforms lymphocytes.</title>
        <authorList>
            <person name="Gardner M.J."/>
            <person name="Bishop R."/>
            <person name="Shah T."/>
            <person name="de Villiers E.P."/>
            <person name="Carlton J.M."/>
            <person name="Hall N."/>
            <person name="Ren Q."/>
            <person name="Paulsen I.T."/>
            <person name="Pain A."/>
            <person name="Berriman M."/>
            <person name="Wilson R.J.M."/>
            <person name="Sato S."/>
            <person name="Ralph S.A."/>
            <person name="Mann D.J."/>
            <person name="Xiong Z."/>
            <person name="Shallom S.J."/>
            <person name="Weidman J."/>
            <person name="Jiang L."/>
            <person name="Lynn J."/>
            <person name="Weaver B."/>
            <person name="Shoaibi A."/>
            <person name="Domingo A.R."/>
            <person name="Wasawo D."/>
            <person name="Crabtree J."/>
            <person name="Wortman J.R."/>
            <person name="Haas B."/>
            <person name="Angiuoli S.V."/>
            <person name="Creasy T.H."/>
            <person name="Lu C."/>
            <person name="Suh B."/>
            <person name="Silva J.C."/>
            <person name="Utterback T.R."/>
            <person name="Feldblyum T.V."/>
            <person name="Pertea M."/>
            <person name="Allen J."/>
            <person name="Nierman W.C."/>
            <person name="Taracha E.L.N."/>
            <person name="Salzberg S.L."/>
            <person name="White O.R."/>
            <person name="Fitzhugh H.A."/>
            <person name="Morzaria S."/>
            <person name="Venter J.C."/>
            <person name="Fraser C.M."/>
            <person name="Nene V."/>
        </authorList>
    </citation>
    <scope>NUCLEOTIDE SEQUENCE [LARGE SCALE GENOMIC DNA]</scope>
    <source>
        <strain evidence="3 4">Muguga</strain>
    </source>
</reference>
<dbReference type="VEuPathDB" id="PiroplasmaDB:TpMuguga_03g00135"/>
<dbReference type="GeneID" id="3500078"/>
<gene>
    <name evidence="3" type="ordered locus">TP03_0135</name>
</gene>